<reference evidence="2" key="1">
    <citation type="submission" date="2023-07" db="EMBL/GenBank/DDBJ databases">
        <title>Sorghum-associated microbial communities from plants grown in Nebraska, USA.</title>
        <authorList>
            <person name="Schachtman D."/>
        </authorList>
    </citation>
    <scope>NUCLEOTIDE SEQUENCE</scope>
    <source>
        <strain evidence="2">BE80</strain>
    </source>
</reference>
<protein>
    <submittedName>
        <fullName evidence="2">Uncharacterized protein</fullName>
    </submittedName>
</protein>
<evidence type="ECO:0000313" key="3">
    <source>
        <dbReference type="Proteomes" id="UP001254832"/>
    </source>
</evidence>
<proteinExistence type="predicted"/>
<dbReference type="AlphaFoldDB" id="A0AAP5H5A2"/>
<dbReference type="EMBL" id="JAVDTR010000007">
    <property type="protein sequence ID" value="MDR6724319.1"/>
    <property type="molecule type" value="Genomic_DNA"/>
</dbReference>
<feature type="region of interest" description="Disordered" evidence="1">
    <location>
        <begin position="1"/>
        <end position="30"/>
    </location>
</feature>
<organism evidence="2 3">
    <name type="scientific">Paenibacillus amylolyticus</name>
    <dbReference type="NCBI Taxonomy" id="1451"/>
    <lineage>
        <taxon>Bacteria</taxon>
        <taxon>Bacillati</taxon>
        <taxon>Bacillota</taxon>
        <taxon>Bacilli</taxon>
        <taxon>Bacillales</taxon>
        <taxon>Paenibacillaceae</taxon>
        <taxon>Paenibacillus</taxon>
    </lineage>
</organism>
<comment type="caution">
    <text evidence="2">The sequence shown here is derived from an EMBL/GenBank/DDBJ whole genome shotgun (WGS) entry which is preliminary data.</text>
</comment>
<name>A0AAP5H5A2_PAEAM</name>
<dbReference type="Proteomes" id="UP001254832">
    <property type="component" value="Unassembled WGS sequence"/>
</dbReference>
<sequence length="30" mass="3680">MKNPKRDEHPTSDYMKKELLNGTVYRKRDE</sequence>
<evidence type="ECO:0000256" key="1">
    <source>
        <dbReference type="SAM" id="MobiDB-lite"/>
    </source>
</evidence>
<evidence type="ECO:0000313" key="2">
    <source>
        <dbReference type="EMBL" id="MDR6724319.1"/>
    </source>
</evidence>
<gene>
    <name evidence="2" type="ORF">J2W91_002787</name>
</gene>
<accession>A0AAP5H5A2</accession>
<feature type="compositionally biased region" description="Basic and acidic residues" evidence="1">
    <location>
        <begin position="1"/>
        <end position="19"/>
    </location>
</feature>